<gene>
    <name evidence="13" type="ORF">HUK38_02995</name>
</gene>
<dbReference type="EMBL" id="JABVCQ010000005">
    <property type="protein sequence ID" value="MBB1125196.1"/>
    <property type="molecule type" value="Genomic_DNA"/>
</dbReference>
<protein>
    <recommendedName>
        <fullName evidence="3 11">FAD:protein FMN transferase</fullName>
        <ecNumber evidence="2 11">2.7.1.180</ecNumber>
    </recommendedName>
    <alternativeName>
        <fullName evidence="9 11">Flavin transferase</fullName>
    </alternativeName>
</protein>
<evidence type="ECO:0000313" key="14">
    <source>
        <dbReference type="Proteomes" id="UP000548632"/>
    </source>
</evidence>
<sequence>MRSRTTLILATVALVLNGCGSSEIPVYTRQFTAFDSPVEIRILGASEPLAAAKADEIEQDFQILDRSLTVQRAGALQQVNERLAGDEPFAAPPLLLPLLKRCYTLSEQSGELFNPTIGFLYDLWGFHDVTADCALTSLPEPATLERIVAAAPKLTDLSLNDILLQSDNPAVKLDFRVGAMGYAIDLAMDNLHAQGIRHAVVKIGDNVRALGDRVGQPWRVPLTRPGGAGVIGMLLISGNTSVFTRSDMQRNCLYQGKIYHDVLDPRTGYPVNTVRAVTVLHAGDALTTEVAATALFVAGLTQWAEVAKRLKIDAAALIDSDGTVHLSPEMARQLKVIDRNAKLVVADNWGD</sequence>
<dbReference type="Proteomes" id="UP000548632">
    <property type="component" value="Unassembled WGS sequence"/>
</dbReference>
<keyword evidence="5 11" id="KW-0808">Transferase</keyword>
<evidence type="ECO:0000256" key="3">
    <source>
        <dbReference type="ARBA" id="ARBA00016337"/>
    </source>
</evidence>
<evidence type="ECO:0000256" key="1">
    <source>
        <dbReference type="ARBA" id="ARBA00008282"/>
    </source>
</evidence>
<feature type="binding site" evidence="12">
    <location>
        <position position="293"/>
    </location>
    <ligand>
        <name>Mg(2+)</name>
        <dbReference type="ChEBI" id="CHEBI:18420"/>
    </ligand>
</feature>
<dbReference type="GO" id="GO:0016740">
    <property type="term" value="F:transferase activity"/>
    <property type="evidence" value="ECO:0007669"/>
    <property type="project" value="UniProtKB-UniRule"/>
</dbReference>
<name>A0A839HCQ4_9GAMM</name>
<dbReference type="EC" id="2.7.1.180" evidence="2 11"/>
<evidence type="ECO:0000256" key="4">
    <source>
        <dbReference type="ARBA" id="ARBA00022630"/>
    </source>
</evidence>
<evidence type="ECO:0000256" key="7">
    <source>
        <dbReference type="ARBA" id="ARBA00022827"/>
    </source>
</evidence>
<dbReference type="Pfam" id="PF02424">
    <property type="entry name" value="ApbE"/>
    <property type="match status" value="1"/>
</dbReference>
<dbReference type="RefSeq" id="WP_182582372.1">
    <property type="nucleotide sequence ID" value="NZ_JABVCQ010000005.1"/>
</dbReference>
<comment type="caution">
    <text evidence="13">The sequence shown here is derived from an EMBL/GenBank/DDBJ whole genome shotgun (WGS) entry which is preliminary data.</text>
</comment>
<keyword evidence="14" id="KW-1185">Reference proteome</keyword>
<dbReference type="InterPro" id="IPR024932">
    <property type="entry name" value="ApbE"/>
</dbReference>
<dbReference type="PANTHER" id="PTHR30040">
    <property type="entry name" value="THIAMINE BIOSYNTHESIS LIPOPROTEIN APBE"/>
    <property type="match status" value="1"/>
</dbReference>
<organism evidence="13 14">
    <name type="scientific">Thiospirillum jenense</name>
    <dbReference type="NCBI Taxonomy" id="1653858"/>
    <lineage>
        <taxon>Bacteria</taxon>
        <taxon>Pseudomonadati</taxon>
        <taxon>Pseudomonadota</taxon>
        <taxon>Gammaproteobacteria</taxon>
        <taxon>Chromatiales</taxon>
        <taxon>Chromatiaceae</taxon>
        <taxon>Thiospirillum</taxon>
    </lineage>
</organism>
<comment type="cofactor">
    <cofactor evidence="12">
        <name>Mg(2+)</name>
        <dbReference type="ChEBI" id="CHEBI:18420"/>
    </cofactor>
    <cofactor evidence="12">
        <name>Mn(2+)</name>
        <dbReference type="ChEBI" id="CHEBI:29035"/>
    </cofactor>
    <text evidence="12">Magnesium. Can also use manganese.</text>
</comment>
<dbReference type="PANTHER" id="PTHR30040:SF2">
    <property type="entry name" value="FAD:PROTEIN FMN TRANSFERASE"/>
    <property type="match status" value="1"/>
</dbReference>
<reference evidence="13 14" key="1">
    <citation type="journal article" date="2020" name="Arch. Microbiol.">
        <title>The genome sequence of the giant phototrophic gammaproteobacterium Thiospirillum jenense gives insight into its physiological properties and phylogenetic relationships.</title>
        <authorList>
            <person name="Imhoff J.F."/>
            <person name="Meyer T.E."/>
            <person name="Kyndt J.A."/>
        </authorList>
    </citation>
    <scope>NUCLEOTIDE SEQUENCE [LARGE SCALE GENOMIC DNA]</scope>
    <source>
        <strain evidence="13 14">DSM 216</strain>
    </source>
</reference>
<dbReference type="AlphaFoldDB" id="A0A839HCQ4"/>
<dbReference type="InterPro" id="IPR003374">
    <property type="entry name" value="ApbE-like_sf"/>
</dbReference>
<evidence type="ECO:0000313" key="13">
    <source>
        <dbReference type="EMBL" id="MBB1125196.1"/>
    </source>
</evidence>
<evidence type="ECO:0000256" key="5">
    <source>
        <dbReference type="ARBA" id="ARBA00022679"/>
    </source>
</evidence>
<accession>A0A839HCQ4</accession>
<keyword evidence="4 11" id="KW-0285">Flavoprotein</keyword>
<keyword evidence="8 11" id="KW-0460">Magnesium</keyword>
<comment type="catalytic activity">
    <reaction evidence="10 11">
        <text>L-threonyl-[protein] + FAD = FMN-L-threonyl-[protein] + AMP + H(+)</text>
        <dbReference type="Rhea" id="RHEA:36847"/>
        <dbReference type="Rhea" id="RHEA-COMP:11060"/>
        <dbReference type="Rhea" id="RHEA-COMP:11061"/>
        <dbReference type="ChEBI" id="CHEBI:15378"/>
        <dbReference type="ChEBI" id="CHEBI:30013"/>
        <dbReference type="ChEBI" id="CHEBI:57692"/>
        <dbReference type="ChEBI" id="CHEBI:74257"/>
        <dbReference type="ChEBI" id="CHEBI:456215"/>
        <dbReference type="EC" id="2.7.1.180"/>
    </reaction>
</comment>
<dbReference type="GO" id="GO:0046872">
    <property type="term" value="F:metal ion binding"/>
    <property type="evidence" value="ECO:0007669"/>
    <property type="project" value="UniProtKB-UniRule"/>
</dbReference>
<evidence type="ECO:0000256" key="6">
    <source>
        <dbReference type="ARBA" id="ARBA00022723"/>
    </source>
</evidence>
<evidence type="ECO:0000256" key="12">
    <source>
        <dbReference type="PIRSR" id="PIRSR006268-2"/>
    </source>
</evidence>
<comment type="similarity">
    <text evidence="1 11">Belongs to the ApbE family.</text>
</comment>
<evidence type="ECO:0000256" key="8">
    <source>
        <dbReference type="ARBA" id="ARBA00022842"/>
    </source>
</evidence>
<evidence type="ECO:0000256" key="9">
    <source>
        <dbReference type="ARBA" id="ARBA00031306"/>
    </source>
</evidence>
<dbReference type="SUPFAM" id="SSF143631">
    <property type="entry name" value="ApbE-like"/>
    <property type="match status" value="1"/>
</dbReference>
<dbReference type="PIRSF" id="PIRSF006268">
    <property type="entry name" value="ApbE"/>
    <property type="match status" value="1"/>
</dbReference>
<proteinExistence type="inferred from homology"/>
<keyword evidence="6 11" id="KW-0479">Metal-binding</keyword>
<keyword evidence="7 11" id="KW-0274">FAD</keyword>
<evidence type="ECO:0000256" key="2">
    <source>
        <dbReference type="ARBA" id="ARBA00011955"/>
    </source>
</evidence>
<evidence type="ECO:0000256" key="11">
    <source>
        <dbReference type="PIRNR" id="PIRNR006268"/>
    </source>
</evidence>
<dbReference type="Gene3D" id="3.10.520.10">
    <property type="entry name" value="ApbE-like domains"/>
    <property type="match status" value="1"/>
</dbReference>
<evidence type="ECO:0000256" key="10">
    <source>
        <dbReference type="ARBA" id="ARBA00048540"/>
    </source>
</evidence>